<comment type="caution">
    <text evidence="11">The sequence shown here is derived from an EMBL/GenBank/DDBJ whole genome shotgun (WGS) entry which is preliminary data.</text>
</comment>
<dbReference type="PANTHER" id="PTHR42891">
    <property type="entry name" value="D-GLYCERO-BETA-D-MANNO-HEPTOSE-1,7-BISPHOSPHATE 7-PHOSPHATASE"/>
    <property type="match status" value="1"/>
</dbReference>
<dbReference type="GO" id="GO:0005737">
    <property type="term" value="C:cytoplasm"/>
    <property type="evidence" value="ECO:0007669"/>
    <property type="project" value="UniProtKB-SubCell"/>
</dbReference>
<feature type="binding site" evidence="10">
    <location>
        <position position="134"/>
    </location>
    <ligand>
        <name>Mg(2+)</name>
        <dbReference type="ChEBI" id="CHEBI:18420"/>
    </ligand>
</feature>
<dbReference type="InterPro" id="IPR036412">
    <property type="entry name" value="HAD-like_sf"/>
</dbReference>
<protein>
    <recommendedName>
        <fullName evidence="6 7">D,D-heptose 1,7-bisphosphate phosphatase</fullName>
        <ecNumber evidence="7">3.1.3.-</ecNumber>
    </recommendedName>
</protein>
<evidence type="ECO:0000256" key="6">
    <source>
        <dbReference type="ARBA" id="ARBA00031828"/>
    </source>
</evidence>
<sequence length="184" mass="19456">MTRRALFLDRDGIINEDRGFVHRREEFVFLDGIFDLAAAATRQGLALVVATNQSGIGRGYYTEADFHALMGWVAAEFAARGTPLARIEFCPDHPSEGIAPYRRESDRRKPGPGMLRDAAAALGLDLAGSLIVGDGLRDVEAGRRAGLATCLLVTADAAAAAQAPPGTLVLPSVRAAAAWLAARG</sequence>
<evidence type="ECO:0000256" key="10">
    <source>
        <dbReference type="PIRSR" id="PIRSR004682-4"/>
    </source>
</evidence>
<keyword evidence="12" id="KW-1185">Reference proteome</keyword>
<organism evidence="11 12">
    <name type="scientific">Roseicella aerolata</name>
    <dbReference type="NCBI Taxonomy" id="2883479"/>
    <lineage>
        <taxon>Bacteria</taxon>
        <taxon>Pseudomonadati</taxon>
        <taxon>Pseudomonadota</taxon>
        <taxon>Alphaproteobacteria</taxon>
        <taxon>Acetobacterales</taxon>
        <taxon>Roseomonadaceae</taxon>
        <taxon>Roseicella</taxon>
    </lineage>
</organism>
<keyword evidence="10" id="KW-0862">Zinc</keyword>
<evidence type="ECO:0000313" key="11">
    <source>
        <dbReference type="EMBL" id="MCB4822742.1"/>
    </source>
</evidence>
<evidence type="ECO:0000256" key="9">
    <source>
        <dbReference type="PIRSR" id="PIRSR004682-3"/>
    </source>
</evidence>
<keyword evidence="2 7" id="KW-0963">Cytoplasm</keyword>
<feature type="binding site" evidence="10">
    <location>
        <position position="11"/>
    </location>
    <ligand>
        <name>Mg(2+)</name>
        <dbReference type="ChEBI" id="CHEBI:18420"/>
    </ligand>
</feature>
<dbReference type="GO" id="GO:0005975">
    <property type="term" value="P:carbohydrate metabolic process"/>
    <property type="evidence" value="ECO:0007669"/>
    <property type="project" value="InterPro"/>
</dbReference>
<dbReference type="AlphaFoldDB" id="A0A9X1LBP6"/>
<comment type="similarity">
    <text evidence="7">Belongs to the gmhB family.</text>
</comment>
<dbReference type="EMBL" id="JAJAQI010000018">
    <property type="protein sequence ID" value="MCB4822742.1"/>
    <property type="molecule type" value="Genomic_DNA"/>
</dbReference>
<evidence type="ECO:0000256" key="3">
    <source>
        <dbReference type="ARBA" id="ARBA00022723"/>
    </source>
</evidence>
<name>A0A9X1LBP6_9PROT</name>
<dbReference type="SUPFAM" id="SSF56784">
    <property type="entry name" value="HAD-like"/>
    <property type="match status" value="1"/>
</dbReference>
<gene>
    <name evidence="11" type="ORF">LHA35_13475</name>
</gene>
<dbReference type="EC" id="3.1.3.-" evidence="7"/>
<evidence type="ECO:0000256" key="8">
    <source>
        <dbReference type="PIRSR" id="PIRSR004682-1"/>
    </source>
</evidence>
<dbReference type="Pfam" id="PF13242">
    <property type="entry name" value="Hydrolase_like"/>
    <property type="match status" value="1"/>
</dbReference>
<dbReference type="InterPro" id="IPR006549">
    <property type="entry name" value="HAD-SF_hydro_IIIA"/>
</dbReference>
<dbReference type="GO" id="GO:0016791">
    <property type="term" value="F:phosphatase activity"/>
    <property type="evidence" value="ECO:0007669"/>
    <property type="project" value="InterPro"/>
</dbReference>
<feature type="active site" description="Nucleophile" evidence="8">
    <location>
        <position position="11"/>
    </location>
</feature>
<comment type="subcellular location">
    <subcellularLocation>
        <location evidence="1 7">Cytoplasm</location>
    </subcellularLocation>
</comment>
<evidence type="ECO:0000256" key="7">
    <source>
        <dbReference type="PIRNR" id="PIRNR004682"/>
    </source>
</evidence>
<feature type="site" description="Stabilizes the phosphoryl group" evidence="9">
    <location>
        <position position="51"/>
    </location>
</feature>
<dbReference type="InterPro" id="IPR023214">
    <property type="entry name" value="HAD_sf"/>
</dbReference>
<dbReference type="RefSeq" id="WP_226608792.1">
    <property type="nucleotide sequence ID" value="NZ_JAJAQI010000018.1"/>
</dbReference>
<feature type="binding site" evidence="10">
    <location>
        <position position="9"/>
    </location>
    <ligand>
        <name>Mg(2+)</name>
        <dbReference type="ChEBI" id="CHEBI:18420"/>
    </ligand>
</feature>
<dbReference type="Gene3D" id="3.40.50.1000">
    <property type="entry name" value="HAD superfamily/HAD-like"/>
    <property type="match status" value="1"/>
</dbReference>
<dbReference type="PIRSF" id="PIRSF004682">
    <property type="entry name" value="GmhB"/>
    <property type="match status" value="1"/>
</dbReference>
<keyword evidence="4 7" id="KW-0378">Hydrolase</keyword>
<dbReference type="GO" id="GO:0046872">
    <property type="term" value="F:metal ion binding"/>
    <property type="evidence" value="ECO:0007669"/>
    <property type="project" value="UniProtKB-KW"/>
</dbReference>
<accession>A0A9X1LBP6</accession>
<evidence type="ECO:0000313" key="12">
    <source>
        <dbReference type="Proteomes" id="UP001139311"/>
    </source>
</evidence>
<reference evidence="11" key="1">
    <citation type="submission" date="2021-10" db="EMBL/GenBank/DDBJ databases">
        <title>Roseicella aerolatum sp. nov., isolated from aerosols of e-waste dismantling site.</title>
        <authorList>
            <person name="Qin T."/>
        </authorList>
    </citation>
    <scope>NUCLEOTIDE SEQUENCE</scope>
    <source>
        <strain evidence="11">GB24</strain>
    </source>
</reference>
<feature type="site" description="Stabilizes the phosphoryl group" evidence="9">
    <location>
        <position position="109"/>
    </location>
</feature>
<feature type="binding site" evidence="10">
    <location>
        <position position="90"/>
    </location>
    <ligand>
        <name>Zn(2+)</name>
        <dbReference type="ChEBI" id="CHEBI:29105"/>
    </ligand>
</feature>
<dbReference type="Proteomes" id="UP001139311">
    <property type="component" value="Unassembled WGS sequence"/>
</dbReference>
<dbReference type="NCBIfam" id="TIGR01662">
    <property type="entry name" value="HAD-SF-IIIA"/>
    <property type="match status" value="1"/>
</dbReference>
<proteinExistence type="inferred from homology"/>
<dbReference type="InterPro" id="IPR006543">
    <property type="entry name" value="Histidinol-phos"/>
</dbReference>
<keyword evidence="10" id="KW-0460">Magnesium</keyword>
<dbReference type="InterPro" id="IPR004446">
    <property type="entry name" value="Heptose_bisP_phosphatase"/>
</dbReference>
<comment type="cofactor">
    <cofactor evidence="10">
        <name>Mg(2+)</name>
        <dbReference type="ChEBI" id="CHEBI:18420"/>
    </cofactor>
</comment>
<comment type="cofactor">
    <cofactor evidence="10">
        <name>Zn(2+)</name>
        <dbReference type="ChEBI" id="CHEBI:29105"/>
    </cofactor>
</comment>
<evidence type="ECO:0000256" key="1">
    <source>
        <dbReference type="ARBA" id="ARBA00004496"/>
    </source>
</evidence>
<feature type="active site" description="Nucleophile" evidence="8">
    <location>
        <position position="9"/>
    </location>
</feature>
<dbReference type="PANTHER" id="PTHR42891:SF1">
    <property type="entry name" value="D-GLYCERO-BETA-D-MANNO-HEPTOSE-1,7-BISPHOSPHATE 7-PHOSPHATASE"/>
    <property type="match status" value="1"/>
</dbReference>
<feature type="site" description="Contributes to substrate recognition" evidence="9">
    <location>
        <position position="108"/>
    </location>
</feature>
<dbReference type="NCBIfam" id="TIGR01656">
    <property type="entry name" value="Histidinol-ppas"/>
    <property type="match status" value="1"/>
</dbReference>
<evidence type="ECO:0000256" key="4">
    <source>
        <dbReference type="ARBA" id="ARBA00022801"/>
    </source>
</evidence>
<evidence type="ECO:0000256" key="5">
    <source>
        <dbReference type="ARBA" id="ARBA00023277"/>
    </source>
</evidence>
<evidence type="ECO:0000256" key="2">
    <source>
        <dbReference type="ARBA" id="ARBA00022490"/>
    </source>
</evidence>
<keyword evidence="3 10" id="KW-0479">Metal-binding</keyword>
<keyword evidence="5 7" id="KW-0119">Carbohydrate metabolism</keyword>